<name>A0ABD3WAN6_SINWO</name>
<dbReference type="AlphaFoldDB" id="A0ABD3WAN6"/>
<proteinExistence type="predicted"/>
<reference evidence="2 3" key="1">
    <citation type="submission" date="2024-11" db="EMBL/GenBank/DDBJ databases">
        <title>Chromosome-level genome assembly of the freshwater bivalve Anodonta woodiana.</title>
        <authorList>
            <person name="Chen X."/>
        </authorList>
    </citation>
    <scope>NUCLEOTIDE SEQUENCE [LARGE SCALE GENOMIC DNA]</scope>
    <source>
        <strain evidence="2">MN2024</strain>
        <tissue evidence="2">Gills</tissue>
    </source>
</reference>
<feature type="region of interest" description="Disordered" evidence="1">
    <location>
        <begin position="423"/>
        <end position="576"/>
    </location>
</feature>
<feature type="compositionally biased region" description="Polar residues" evidence="1">
    <location>
        <begin position="500"/>
        <end position="511"/>
    </location>
</feature>
<sequence length="761" mass="85035">MAQKYLMAMNYVDMHANNVLKKHAKKRPLGDIESKHRYTPPQPVLSSRTVDIDVSGTRTYRPKSSADIIEEQHKLIHDIYTKSSRNIVSAPQRRTKSPTKNNEDDPNANFRRINIEVKGRPLTSHEHLSAVNRVRKPVTSGKRPKTAGNTKNQQASRSFFMVRSDADTDDLQETSQSHRDLTNKIHKEWDRERDLNQGKFVRGQKKAEISTSFDTWLTFGGGQGEDTEGLIDAFARLENTNEYYNIEGGVGSKIAEQLQKGDKIRIGINGDVQSQDLKIKKWNKEKSTFIEGETQQLAGKGKMENKQRVIPLCWDDQIQKENVKVIQARENREEATRLNLCEMHPVVFMKLIPEEKYVPRFKTGTRYMAINDEGFQVRQRKKAGSGADGKPQENKITVITIEHRTEEEEKKLQSLTVDDVLKKGIPNKANQKTGNSSGKSVNAQDHLPDLATLLSQELPRGKENTFTSSKGSLAESYSSSSSVDNPRQLVIKPTPPTYSLKPQQMDLSITASFSHQSSSRPSSETMPRSPVLNSKFVNQNRVGSGKSASRGSTRSTSSKTASKSTPGSTSNVPPFSGKIETEYIQISAPVKIPNLAPVKKSTDYMTQSMTNDVIRHVSQQNRSHSGVAVVKKQPDYMTHSMANDVIRQQIRSHSGVREPLPSPEPDYQVDSGEITQQSPPSTPVKPITPALSINIPTAEIYPETGLETPHPGEVTPQNQRARNARDAQIDQITDLLVDAIIDPSAEETLMDKEMTENQITL</sequence>
<protein>
    <submittedName>
        <fullName evidence="2">Uncharacterized protein</fullName>
    </submittedName>
</protein>
<evidence type="ECO:0000256" key="1">
    <source>
        <dbReference type="SAM" id="MobiDB-lite"/>
    </source>
</evidence>
<evidence type="ECO:0000313" key="2">
    <source>
        <dbReference type="EMBL" id="KAL3869797.1"/>
    </source>
</evidence>
<keyword evidence="3" id="KW-1185">Reference proteome</keyword>
<feature type="compositionally biased region" description="Low complexity" evidence="1">
    <location>
        <begin position="543"/>
        <end position="570"/>
    </location>
</feature>
<comment type="caution">
    <text evidence="2">The sequence shown here is derived from an EMBL/GenBank/DDBJ whole genome shotgun (WGS) entry which is preliminary data.</text>
</comment>
<feature type="compositionally biased region" description="Polar residues" evidence="1">
    <location>
        <begin position="147"/>
        <end position="157"/>
    </location>
</feature>
<dbReference type="EMBL" id="JBJQND010000008">
    <property type="protein sequence ID" value="KAL3869797.1"/>
    <property type="molecule type" value="Genomic_DNA"/>
</dbReference>
<feature type="compositionally biased region" description="Polar residues" evidence="1">
    <location>
        <begin position="531"/>
        <end position="542"/>
    </location>
</feature>
<dbReference type="Proteomes" id="UP001634394">
    <property type="component" value="Unassembled WGS sequence"/>
</dbReference>
<feature type="region of interest" description="Disordered" evidence="1">
    <location>
        <begin position="82"/>
        <end position="110"/>
    </location>
</feature>
<accession>A0ABD3WAN6</accession>
<evidence type="ECO:0000313" key="3">
    <source>
        <dbReference type="Proteomes" id="UP001634394"/>
    </source>
</evidence>
<feature type="region of interest" description="Disordered" evidence="1">
    <location>
        <begin position="655"/>
        <end position="688"/>
    </location>
</feature>
<feature type="region of interest" description="Disordered" evidence="1">
    <location>
        <begin position="131"/>
        <end position="158"/>
    </location>
</feature>
<gene>
    <name evidence="2" type="ORF">ACJMK2_042434</name>
</gene>
<feature type="compositionally biased region" description="Low complexity" evidence="1">
    <location>
        <begin position="468"/>
        <end position="482"/>
    </location>
</feature>
<feature type="compositionally biased region" description="Low complexity" evidence="1">
    <location>
        <begin position="512"/>
        <end position="523"/>
    </location>
</feature>
<feature type="compositionally biased region" description="Polar residues" evidence="1">
    <location>
        <begin position="428"/>
        <end position="443"/>
    </location>
</feature>
<organism evidence="2 3">
    <name type="scientific">Sinanodonta woodiana</name>
    <name type="common">Chinese pond mussel</name>
    <name type="synonym">Anodonta woodiana</name>
    <dbReference type="NCBI Taxonomy" id="1069815"/>
    <lineage>
        <taxon>Eukaryota</taxon>
        <taxon>Metazoa</taxon>
        <taxon>Spiralia</taxon>
        <taxon>Lophotrochozoa</taxon>
        <taxon>Mollusca</taxon>
        <taxon>Bivalvia</taxon>
        <taxon>Autobranchia</taxon>
        <taxon>Heteroconchia</taxon>
        <taxon>Palaeoheterodonta</taxon>
        <taxon>Unionida</taxon>
        <taxon>Unionoidea</taxon>
        <taxon>Unionidae</taxon>
        <taxon>Unioninae</taxon>
        <taxon>Sinanodonta</taxon>
    </lineage>
</organism>